<feature type="compositionally biased region" description="Basic and acidic residues" evidence="14">
    <location>
        <begin position="1013"/>
        <end position="1048"/>
    </location>
</feature>
<keyword evidence="5" id="KW-0235">DNA replication</keyword>
<evidence type="ECO:0000256" key="10">
    <source>
        <dbReference type="ARBA" id="ARBA00022932"/>
    </source>
</evidence>
<feature type="compositionally biased region" description="Basic and acidic residues" evidence="14">
    <location>
        <begin position="1056"/>
        <end position="1066"/>
    </location>
</feature>
<feature type="compositionally biased region" description="Low complexity" evidence="14">
    <location>
        <begin position="986"/>
        <end position="1006"/>
    </location>
</feature>
<feature type="compositionally biased region" description="Polar residues" evidence="14">
    <location>
        <begin position="585"/>
        <end position="595"/>
    </location>
</feature>
<evidence type="ECO:0000256" key="2">
    <source>
        <dbReference type="ARBA" id="ARBA00012417"/>
    </source>
</evidence>
<feature type="compositionally biased region" description="Basic and acidic residues" evidence="14">
    <location>
        <begin position="861"/>
        <end position="873"/>
    </location>
</feature>
<feature type="compositionally biased region" description="Low complexity" evidence="14">
    <location>
        <begin position="614"/>
        <end position="649"/>
    </location>
</feature>
<gene>
    <name evidence="16" type="ORF">FHU32_001398</name>
</gene>
<dbReference type="InterPro" id="IPR050238">
    <property type="entry name" value="DNA_Rep/Repair_Clamp_Loader"/>
</dbReference>
<dbReference type="Gene3D" id="3.40.50.300">
    <property type="entry name" value="P-loop containing nucleotide triphosphate hydrolases"/>
    <property type="match status" value="1"/>
</dbReference>
<dbReference type="Gene3D" id="1.10.8.60">
    <property type="match status" value="1"/>
</dbReference>
<feature type="region of interest" description="Disordered" evidence="14">
    <location>
        <begin position="748"/>
        <end position="1066"/>
    </location>
</feature>
<dbReference type="PANTHER" id="PTHR11669">
    <property type="entry name" value="REPLICATION FACTOR C / DNA POLYMERASE III GAMMA-TAU SUBUNIT"/>
    <property type="match status" value="1"/>
</dbReference>
<dbReference type="CDD" id="cd00009">
    <property type="entry name" value="AAA"/>
    <property type="match status" value="1"/>
</dbReference>
<dbReference type="NCBIfam" id="TIGR02397">
    <property type="entry name" value="dnaX_nterm"/>
    <property type="match status" value="1"/>
</dbReference>
<protein>
    <recommendedName>
        <fullName evidence="13">DNA polymerase III subunit gamma/tau</fullName>
        <ecNumber evidence="2">2.7.7.7</ecNumber>
    </recommendedName>
</protein>
<dbReference type="GO" id="GO:0003677">
    <property type="term" value="F:DNA binding"/>
    <property type="evidence" value="ECO:0007669"/>
    <property type="project" value="InterPro"/>
</dbReference>
<name>A0A8H9YBU2_9CORY</name>
<evidence type="ECO:0000256" key="14">
    <source>
        <dbReference type="SAM" id="MobiDB-lite"/>
    </source>
</evidence>
<sequence>MALYRKYRPASFAEVVGQEHVTEPLSTALDSGRINHAYLFSGPRGCGKTSSARILARSLNCVEGPTSTPCGVCDSCVALAPGGPGTLDVTELDAATHNGVDDMRELRDRAFYAPAESRYRVFIIDEAHMISSAGFNALLKIVEEPPEHLIFIFATTEPEKLLATIRSRTHNYPFRLLTPPAMRGLLEKVCGEEGVIVEDAVYPLVIRAGGGSPRDSLSIMDQLLAGAGPEGVTYTRALALLGVTDSALIDRAVDALAGHDQAALFRCVNEVIDAGYDPRRFATDLLDRFRDLLVVQAVPDAFEQGLVDAPADQRQILSEQAQDLGQATLTRCAALVNEGLEQMRGATAPRLLLEILCARMALPAAGTTVEALAQRIEALESGGVRAVPGGPGAGEGTPSLSSGKRYERRSQRQAREAAERAAREAAGAAAAGTGDGATGTGAATTGGDVDRSAATVRESPEAVQATAAGAATTAAMADGVETPAASPATSPDAGATDATDTTDTTGSTGSTGSTATPDGSAGADSSASPATPATPGGAGGDDATDGVQDRTPDGAADAAEEDPTVAEARRAREIVERNRRLARGQQDTAPSSAGNSAGPGAEDTAAPGADETAGHTSASASGTDAGAGQDTAQSSTDDTAAPGGDDTAGQPVTPSSQPDAAAAGDLPVGELWDRVLAELREITLSAWIAARGAEPVEATRGDDGTVTVDLRHHTGALAAFVTNADQAEAFAEAGRRAVGAPVRVRATVGGRTVQQPPQPSTGQPPGKPQAVSADGDGAGAAPENTPTPDGMTGGAGSTDTGDPGSTPATPATPDAPPEPEDTSAPGDAAPAASSSPAAAPSSPVPGEDPVPPVSAASSALERARAMERARAERMAAQAGGAAQAGSPGDGSGRTGTPGGATRGGAVGTGQGTDQGTGPLTGWRARKATIEARREYAFDQGFNGVPLPEEPPEDPWDGGGPGEPGDVAHAPAPGTGPARPGPGTGAGPATPGGPATGPDPAADPSGATGPGPDPRGRRETPEERRQREQDEMLEDRDRGGPSQYDHRTPLEIAGELIEQHLGGERTR</sequence>
<feature type="compositionally biased region" description="Gly residues" evidence="14">
    <location>
        <begin position="887"/>
        <end position="914"/>
    </location>
</feature>
<dbReference type="GO" id="GO:0005524">
    <property type="term" value="F:ATP binding"/>
    <property type="evidence" value="ECO:0007669"/>
    <property type="project" value="UniProtKB-KW"/>
</dbReference>
<dbReference type="InterPro" id="IPR003593">
    <property type="entry name" value="AAA+_ATPase"/>
</dbReference>
<feature type="compositionally biased region" description="Low complexity" evidence="14">
    <location>
        <begin position="798"/>
        <end position="812"/>
    </location>
</feature>
<dbReference type="SUPFAM" id="SSF52540">
    <property type="entry name" value="P-loop containing nucleoside triphosphate hydrolases"/>
    <property type="match status" value="1"/>
</dbReference>
<feature type="compositionally biased region" description="Basic and acidic residues" evidence="14">
    <location>
        <begin position="927"/>
        <end position="936"/>
    </location>
</feature>
<keyword evidence="9" id="KW-0067">ATP-binding</keyword>
<dbReference type="Pfam" id="PF13177">
    <property type="entry name" value="DNA_pol3_delta2"/>
    <property type="match status" value="1"/>
</dbReference>
<dbReference type="SUPFAM" id="SSF48019">
    <property type="entry name" value="post-AAA+ oligomerization domain-like"/>
    <property type="match status" value="1"/>
</dbReference>
<dbReference type="InterPro" id="IPR012763">
    <property type="entry name" value="DNA_pol_III_sug/sutau_N"/>
</dbReference>
<dbReference type="InterPro" id="IPR022754">
    <property type="entry name" value="DNA_pol_III_gamma-3"/>
</dbReference>
<evidence type="ECO:0000256" key="12">
    <source>
        <dbReference type="ARBA" id="ARBA00049244"/>
    </source>
</evidence>
<feature type="compositionally biased region" description="Low complexity" evidence="14">
    <location>
        <begin position="748"/>
        <end position="764"/>
    </location>
</feature>
<accession>A0A8H9YBU2</accession>
<evidence type="ECO:0000259" key="15">
    <source>
        <dbReference type="SMART" id="SM00382"/>
    </source>
</evidence>
<proteinExistence type="inferred from homology"/>
<dbReference type="GO" id="GO:0046872">
    <property type="term" value="F:metal ion binding"/>
    <property type="evidence" value="ECO:0007669"/>
    <property type="project" value="UniProtKB-KW"/>
</dbReference>
<keyword evidence="6" id="KW-0479">Metal-binding</keyword>
<dbReference type="PANTHER" id="PTHR11669:SF0">
    <property type="entry name" value="PROTEIN STICHEL-LIKE 2"/>
    <property type="match status" value="1"/>
</dbReference>
<feature type="compositionally biased region" description="Low complexity" evidence="14">
    <location>
        <begin position="462"/>
        <end position="535"/>
    </location>
</feature>
<dbReference type="CDD" id="cd18137">
    <property type="entry name" value="HLD_clamp_pol_III_gamma_tau"/>
    <property type="match status" value="1"/>
</dbReference>
<feature type="compositionally biased region" description="Low complexity" evidence="14">
    <location>
        <begin position="874"/>
        <end position="886"/>
    </location>
</feature>
<dbReference type="AlphaFoldDB" id="A0A8H9YBU2"/>
<dbReference type="NCBIfam" id="NF005846">
    <property type="entry name" value="PRK07764.1-6"/>
    <property type="match status" value="1"/>
</dbReference>
<comment type="caution">
    <text evidence="16">The sequence shown here is derived from an EMBL/GenBank/DDBJ whole genome shotgun (WGS) entry which is preliminary data.</text>
</comment>
<dbReference type="RefSeq" id="WP_183273696.1">
    <property type="nucleotide sequence ID" value="NZ_CP047187.1"/>
</dbReference>
<dbReference type="FunFam" id="1.20.272.10:FF:000003">
    <property type="entry name" value="DNA polymerase III subunit gamma/tau"/>
    <property type="match status" value="1"/>
</dbReference>
<dbReference type="InterPro" id="IPR045085">
    <property type="entry name" value="HLD_clamp_pol_III_gamma_tau"/>
</dbReference>
<dbReference type="Gene3D" id="1.20.272.10">
    <property type="match status" value="1"/>
</dbReference>
<dbReference type="InterPro" id="IPR027417">
    <property type="entry name" value="P-loop_NTPase"/>
</dbReference>
<evidence type="ECO:0000256" key="8">
    <source>
        <dbReference type="ARBA" id="ARBA00022833"/>
    </source>
</evidence>
<feature type="compositionally biased region" description="Basic and acidic residues" evidence="14">
    <location>
        <begin position="567"/>
        <end position="579"/>
    </location>
</feature>
<feature type="compositionally biased region" description="Pro residues" evidence="14">
    <location>
        <begin position="842"/>
        <end position="852"/>
    </location>
</feature>
<evidence type="ECO:0000256" key="1">
    <source>
        <dbReference type="ARBA" id="ARBA00006360"/>
    </source>
</evidence>
<dbReference type="GO" id="GO:0003887">
    <property type="term" value="F:DNA-directed DNA polymerase activity"/>
    <property type="evidence" value="ECO:0007669"/>
    <property type="project" value="UniProtKB-KW"/>
</dbReference>
<comment type="similarity">
    <text evidence="1">Belongs to the DnaX/STICHEL family.</text>
</comment>
<evidence type="ECO:0000313" key="17">
    <source>
        <dbReference type="Proteomes" id="UP000612712"/>
    </source>
</evidence>
<reference evidence="16" key="1">
    <citation type="submission" date="2020-08" db="EMBL/GenBank/DDBJ databases">
        <title>Sequencing the genomes of 1000 actinobacteria strains.</title>
        <authorList>
            <person name="Klenk H.-P."/>
        </authorList>
    </citation>
    <scope>NUCLEOTIDE SEQUENCE</scope>
    <source>
        <strain evidence="16">DSM 20582</strain>
    </source>
</reference>
<evidence type="ECO:0000256" key="5">
    <source>
        <dbReference type="ARBA" id="ARBA00022705"/>
    </source>
</evidence>
<dbReference type="Pfam" id="PF12169">
    <property type="entry name" value="DNA_pol3_gamma3"/>
    <property type="match status" value="1"/>
</dbReference>
<keyword evidence="7" id="KW-0547">Nucleotide-binding</keyword>
<keyword evidence="4 16" id="KW-0548">Nucleotidyltransferase</keyword>
<feature type="domain" description="AAA+ ATPase" evidence="15">
    <location>
        <begin position="34"/>
        <end position="177"/>
    </location>
</feature>
<evidence type="ECO:0000256" key="11">
    <source>
        <dbReference type="ARBA" id="ARBA00037724"/>
    </source>
</evidence>
<feature type="compositionally biased region" description="Low complexity" evidence="14">
    <location>
        <begin position="822"/>
        <end position="841"/>
    </location>
</feature>
<evidence type="ECO:0000256" key="9">
    <source>
        <dbReference type="ARBA" id="ARBA00022840"/>
    </source>
</evidence>
<comment type="catalytic activity">
    <reaction evidence="12">
        <text>DNA(n) + a 2'-deoxyribonucleoside 5'-triphosphate = DNA(n+1) + diphosphate</text>
        <dbReference type="Rhea" id="RHEA:22508"/>
        <dbReference type="Rhea" id="RHEA-COMP:17339"/>
        <dbReference type="Rhea" id="RHEA-COMP:17340"/>
        <dbReference type="ChEBI" id="CHEBI:33019"/>
        <dbReference type="ChEBI" id="CHEBI:61560"/>
        <dbReference type="ChEBI" id="CHEBI:173112"/>
        <dbReference type="EC" id="2.7.7.7"/>
    </reaction>
</comment>
<dbReference type="SMART" id="SM00382">
    <property type="entry name" value="AAA"/>
    <property type="match status" value="1"/>
</dbReference>
<keyword evidence="10" id="KW-0239">DNA-directed DNA polymerase</keyword>
<dbReference type="InterPro" id="IPR008921">
    <property type="entry name" value="DNA_pol3_clamp-load_cplx_C"/>
</dbReference>
<dbReference type="EMBL" id="JACHWT010000005">
    <property type="protein sequence ID" value="MBB3116171.1"/>
    <property type="molecule type" value="Genomic_DNA"/>
</dbReference>
<evidence type="ECO:0000256" key="13">
    <source>
        <dbReference type="ARBA" id="ARBA00074577"/>
    </source>
</evidence>
<evidence type="ECO:0000313" key="16">
    <source>
        <dbReference type="EMBL" id="MBB3116171.1"/>
    </source>
</evidence>
<evidence type="ECO:0000256" key="4">
    <source>
        <dbReference type="ARBA" id="ARBA00022695"/>
    </source>
</evidence>
<comment type="function">
    <text evidence="11">DNA polymerase III is a complex, multichain enzyme responsible for most of the replicative synthesis in bacteria. This DNA polymerase also exhibits 3' to 5' exonuclease activity.</text>
</comment>
<dbReference type="GO" id="GO:0009360">
    <property type="term" value="C:DNA polymerase III complex"/>
    <property type="evidence" value="ECO:0007669"/>
    <property type="project" value="InterPro"/>
</dbReference>
<feature type="compositionally biased region" description="Basic and acidic residues" evidence="14">
    <location>
        <begin position="404"/>
        <end position="423"/>
    </location>
</feature>
<keyword evidence="8" id="KW-0862">Zinc</keyword>
<feature type="region of interest" description="Disordered" evidence="14">
    <location>
        <begin position="383"/>
        <end position="665"/>
    </location>
</feature>
<organism evidence="16 17">
    <name type="scientific">Corynebacterium bovis DSM 20582 = CIP 54.80</name>
    <dbReference type="NCBI Taxonomy" id="927655"/>
    <lineage>
        <taxon>Bacteria</taxon>
        <taxon>Bacillati</taxon>
        <taxon>Actinomycetota</taxon>
        <taxon>Actinomycetes</taxon>
        <taxon>Mycobacteriales</taxon>
        <taxon>Corynebacteriaceae</taxon>
        <taxon>Corynebacterium</taxon>
    </lineage>
</organism>
<dbReference type="GO" id="GO:0006261">
    <property type="term" value="P:DNA-templated DNA replication"/>
    <property type="evidence" value="ECO:0007669"/>
    <property type="project" value="TreeGrafter"/>
</dbReference>
<evidence type="ECO:0000256" key="3">
    <source>
        <dbReference type="ARBA" id="ARBA00022679"/>
    </source>
</evidence>
<dbReference type="EC" id="2.7.7.7" evidence="2"/>
<dbReference type="FunFam" id="3.40.50.300:FF:000014">
    <property type="entry name" value="DNA polymerase III subunit gamma/tau"/>
    <property type="match status" value="1"/>
</dbReference>
<keyword evidence="3 16" id="KW-0808">Transferase</keyword>
<evidence type="ECO:0000256" key="7">
    <source>
        <dbReference type="ARBA" id="ARBA00022741"/>
    </source>
</evidence>
<evidence type="ECO:0000256" key="6">
    <source>
        <dbReference type="ARBA" id="ARBA00022723"/>
    </source>
</evidence>
<dbReference type="Proteomes" id="UP000612712">
    <property type="component" value="Unassembled WGS sequence"/>
</dbReference>